<dbReference type="InterPro" id="IPR005625">
    <property type="entry name" value="PepSY-ass_TM"/>
</dbReference>
<sequence length="503" mass="56372">MEQRTQQLGRYAMLWRWHFYAAIFVVPLLVILSLTGLVYLYKAQIEAYLYAEQLYVTPQESGKKSLQELYAIAQTERPNTHFTVEVHEAADRSAQFIYADGQGGKASIFINPYTGEILADMPTLKQNATYLVGMARQIHRNLLSGSNGHIVMELAACWTLIMMFTGWGLWWARKRREGWKDGLLPKKNARGRPFWVQWHSFIGVILSIGVVFFVMTGMPWTSVWGSKFKEMVAAVNLGFPPIPAAVSGHEDHVSAANQEAKGQTINDKKHDVSTGGTHQLPALGEHANHVAVAGNQHEDHNNHVLPKKIDDLTLENKAWSAGLLPIPESEHGHQQTISLDDVTKIANANNIQEDYSIVPPKNEKGVYTVSYYPSEPTLEKVLNIDQYTGKIINQLAYKDYGAIAKVIEHGVYLHMGTYFGWLNQLICAVLTLGLVFVSISGVIMWAKRKIKGRLSSPPLPVEVPSMTKWVVGFVIFGIIFPPAGLSMLIVYGSDRLYMKLKQR</sequence>
<dbReference type="Pfam" id="PF03929">
    <property type="entry name" value="PepSY_TM"/>
    <property type="match status" value="1"/>
</dbReference>
<dbReference type="RefSeq" id="WP_171587564.1">
    <property type="nucleotide sequence ID" value="NZ_JABGBO010000001.1"/>
</dbReference>
<keyword evidence="1" id="KW-0472">Membrane</keyword>
<feature type="transmembrane region" description="Helical" evidence="1">
    <location>
        <begin position="198"/>
        <end position="221"/>
    </location>
</feature>
<accession>A0A7Y4L7W4</accession>
<gene>
    <name evidence="3" type="ORF">HKX40_00265</name>
</gene>
<dbReference type="InterPro" id="IPR025711">
    <property type="entry name" value="PepSY"/>
</dbReference>
<protein>
    <submittedName>
        <fullName evidence="3">PepSY domain-containing protein</fullName>
    </submittedName>
</protein>
<keyword evidence="1" id="KW-0812">Transmembrane</keyword>
<dbReference type="EMBL" id="JABGBO010000001">
    <property type="protein sequence ID" value="NOL48573.1"/>
    <property type="molecule type" value="Genomic_DNA"/>
</dbReference>
<name>A0A7Y4L7W4_9BURK</name>
<feature type="transmembrane region" description="Helical" evidence="1">
    <location>
        <begin position="150"/>
        <end position="172"/>
    </location>
</feature>
<dbReference type="PANTHER" id="PTHR34219">
    <property type="entry name" value="IRON-REGULATED INNER MEMBRANE PROTEIN-RELATED"/>
    <property type="match status" value="1"/>
</dbReference>
<evidence type="ECO:0000259" key="2">
    <source>
        <dbReference type="Pfam" id="PF03413"/>
    </source>
</evidence>
<feature type="domain" description="PepSY" evidence="2">
    <location>
        <begin position="337"/>
        <end position="394"/>
    </location>
</feature>
<keyword evidence="1" id="KW-1133">Transmembrane helix</keyword>
<dbReference type="Proteomes" id="UP000541421">
    <property type="component" value="Unassembled WGS sequence"/>
</dbReference>
<feature type="transmembrane region" description="Helical" evidence="1">
    <location>
        <begin position="425"/>
        <end position="446"/>
    </location>
</feature>
<reference evidence="3 4" key="1">
    <citation type="submission" date="2020-05" db="EMBL/GenBank/DDBJ databases">
        <authorList>
            <person name="Niu N."/>
        </authorList>
    </citation>
    <scope>NUCLEOTIDE SEQUENCE [LARGE SCALE GENOMIC DNA]</scope>
    <source>
        <strain evidence="3 4">LMG10982</strain>
    </source>
</reference>
<feature type="transmembrane region" description="Helical" evidence="1">
    <location>
        <begin position="17"/>
        <end position="41"/>
    </location>
</feature>
<evidence type="ECO:0000313" key="3">
    <source>
        <dbReference type="EMBL" id="NOL48573.1"/>
    </source>
</evidence>
<dbReference type="AlphaFoldDB" id="A0A7Y4L7W4"/>
<proteinExistence type="predicted"/>
<dbReference type="PANTHER" id="PTHR34219:SF1">
    <property type="entry name" value="PEPSY DOMAIN-CONTAINING PROTEIN"/>
    <property type="match status" value="1"/>
</dbReference>
<organism evidence="3 4">
    <name type="scientific">Pelistega europaea</name>
    <dbReference type="NCBI Taxonomy" id="106147"/>
    <lineage>
        <taxon>Bacteria</taxon>
        <taxon>Pseudomonadati</taxon>
        <taxon>Pseudomonadota</taxon>
        <taxon>Betaproteobacteria</taxon>
        <taxon>Burkholderiales</taxon>
        <taxon>Alcaligenaceae</taxon>
        <taxon>Pelistega</taxon>
    </lineage>
</organism>
<dbReference type="Pfam" id="PF03413">
    <property type="entry name" value="PepSY"/>
    <property type="match status" value="1"/>
</dbReference>
<feature type="transmembrane region" description="Helical" evidence="1">
    <location>
        <begin position="466"/>
        <end position="491"/>
    </location>
</feature>
<keyword evidence="4" id="KW-1185">Reference proteome</keyword>
<evidence type="ECO:0000256" key="1">
    <source>
        <dbReference type="SAM" id="Phobius"/>
    </source>
</evidence>
<comment type="caution">
    <text evidence="3">The sequence shown here is derived from an EMBL/GenBank/DDBJ whole genome shotgun (WGS) entry which is preliminary data.</text>
</comment>
<evidence type="ECO:0000313" key="4">
    <source>
        <dbReference type="Proteomes" id="UP000541421"/>
    </source>
</evidence>